<dbReference type="EMBL" id="BGPR01138783">
    <property type="protein sequence ID" value="GBN62918.1"/>
    <property type="molecule type" value="Genomic_DNA"/>
</dbReference>
<feature type="non-terminal residue" evidence="1">
    <location>
        <position position="1"/>
    </location>
</feature>
<dbReference type="OrthoDB" id="6431867at2759"/>
<dbReference type="PANTHER" id="PTHR33327:SF3">
    <property type="entry name" value="RNA-DIRECTED DNA POLYMERASE"/>
    <property type="match status" value="1"/>
</dbReference>
<sequence length="75" mass="8164">SEASKIRALLQGLELGDQRLSQLLTRMRALASDTVGELLLKSLWMGRLPNSTQTILAALSEDLAGLTMLQTKLVI</sequence>
<protein>
    <submittedName>
        <fullName evidence="1">Uncharacterized protein</fullName>
    </submittedName>
</protein>
<proteinExistence type="predicted"/>
<evidence type="ECO:0000313" key="2">
    <source>
        <dbReference type="Proteomes" id="UP000499080"/>
    </source>
</evidence>
<organism evidence="1 2">
    <name type="scientific">Araneus ventricosus</name>
    <name type="common">Orbweaver spider</name>
    <name type="synonym">Epeira ventricosa</name>
    <dbReference type="NCBI Taxonomy" id="182803"/>
    <lineage>
        <taxon>Eukaryota</taxon>
        <taxon>Metazoa</taxon>
        <taxon>Ecdysozoa</taxon>
        <taxon>Arthropoda</taxon>
        <taxon>Chelicerata</taxon>
        <taxon>Arachnida</taxon>
        <taxon>Araneae</taxon>
        <taxon>Araneomorphae</taxon>
        <taxon>Entelegynae</taxon>
        <taxon>Araneoidea</taxon>
        <taxon>Araneidae</taxon>
        <taxon>Araneus</taxon>
    </lineage>
</organism>
<dbReference type="Proteomes" id="UP000499080">
    <property type="component" value="Unassembled WGS sequence"/>
</dbReference>
<dbReference type="AlphaFoldDB" id="A0A4Y2QI00"/>
<evidence type="ECO:0000313" key="1">
    <source>
        <dbReference type="EMBL" id="GBN62918.1"/>
    </source>
</evidence>
<keyword evidence="2" id="KW-1185">Reference proteome</keyword>
<reference evidence="1 2" key="1">
    <citation type="journal article" date="2019" name="Sci. Rep.">
        <title>Orb-weaving spider Araneus ventricosus genome elucidates the spidroin gene catalogue.</title>
        <authorList>
            <person name="Kono N."/>
            <person name="Nakamura H."/>
            <person name="Ohtoshi R."/>
            <person name="Moran D.A.P."/>
            <person name="Shinohara A."/>
            <person name="Yoshida Y."/>
            <person name="Fujiwara M."/>
            <person name="Mori M."/>
            <person name="Tomita M."/>
            <person name="Arakawa K."/>
        </authorList>
    </citation>
    <scope>NUCLEOTIDE SEQUENCE [LARGE SCALE GENOMIC DNA]</scope>
</reference>
<dbReference type="PANTHER" id="PTHR33327">
    <property type="entry name" value="ENDONUCLEASE"/>
    <property type="match status" value="1"/>
</dbReference>
<name>A0A4Y2QI00_ARAVE</name>
<gene>
    <name evidence="1" type="ORF">AVEN_156862_1</name>
</gene>
<comment type="caution">
    <text evidence="1">The sequence shown here is derived from an EMBL/GenBank/DDBJ whole genome shotgun (WGS) entry which is preliminary data.</text>
</comment>
<accession>A0A4Y2QI00</accession>